<proteinExistence type="predicted"/>
<feature type="domain" description="Reverse transcriptase" evidence="1">
    <location>
        <begin position="223"/>
        <end position="484"/>
    </location>
</feature>
<reference evidence="2 3" key="1">
    <citation type="journal article" date="2014" name="Am. J. Bot.">
        <title>Genome assembly and annotation for red clover (Trifolium pratense; Fabaceae).</title>
        <authorList>
            <person name="Istvanek J."/>
            <person name="Jaros M."/>
            <person name="Krenek A."/>
            <person name="Repkova J."/>
        </authorList>
    </citation>
    <scope>NUCLEOTIDE SEQUENCE [LARGE SCALE GENOMIC DNA]</scope>
    <source>
        <strain evidence="3">cv. Tatra</strain>
        <tissue evidence="2">Young leaves</tissue>
    </source>
</reference>
<evidence type="ECO:0000259" key="1">
    <source>
        <dbReference type="PROSITE" id="PS50878"/>
    </source>
</evidence>
<dbReference type="InterPro" id="IPR000477">
    <property type="entry name" value="RT_dom"/>
</dbReference>
<protein>
    <submittedName>
        <fullName evidence="2">Ribonuclease H</fullName>
    </submittedName>
</protein>
<dbReference type="PANTHER" id="PTHR33116">
    <property type="entry name" value="REVERSE TRANSCRIPTASE ZINC-BINDING DOMAIN-CONTAINING PROTEIN-RELATED-RELATED"/>
    <property type="match status" value="1"/>
</dbReference>
<evidence type="ECO:0000313" key="2">
    <source>
        <dbReference type="EMBL" id="PNY09827.1"/>
    </source>
</evidence>
<dbReference type="AlphaFoldDB" id="A0A2K3P3G9"/>
<name>A0A2K3P3G9_TRIPR</name>
<dbReference type="ExpressionAtlas" id="A0A2K3P3G9">
    <property type="expression patterns" value="baseline"/>
</dbReference>
<dbReference type="CDD" id="cd01650">
    <property type="entry name" value="RT_nLTR_like"/>
    <property type="match status" value="1"/>
</dbReference>
<comment type="caution">
    <text evidence="2">The sequence shown here is derived from an EMBL/GenBank/DDBJ whole genome shotgun (WGS) entry which is preliminary data.</text>
</comment>
<organism evidence="2 3">
    <name type="scientific">Trifolium pratense</name>
    <name type="common">Red clover</name>
    <dbReference type="NCBI Taxonomy" id="57577"/>
    <lineage>
        <taxon>Eukaryota</taxon>
        <taxon>Viridiplantae</taxon>
        <taxon>Streptophyta</taxon>
        <taxon>Embryophyta</taxon>
        <taxon>Tracheophyta</taxon>
        <taxon>Spermatophyta</taxon>
        <taxon>Magnoliopsida</taxon>
        <taxon>eudicotyledons</taxon>
        <taxon>Gunneridae</taxon>
        <taxon>Pentapetalae</taxon>
        <taxon>rosids</taxon>
        <taxon>fabids</taxon>
        <taxon>Fabales</taxon>
        <taxon>Fabaceae</taxon>
        <taxon>Papilionoideae</taxon>
        <taxon>50 kb inversion clade</taxon>
        <taxon>NPAAA clade</taxon>
        <taxon>Hologalegina</taxon>
        <taxon>IRL clade</taxon>
        <taxon>Trifolieae</taxon>
        <taxon>Trifolium</taxon>
    </lineage>
</organism>
<dbReference type="Proteomes" id="UP000236291">
    <property type="component" value="Unassembled WGS sequence"/>
</dbReference>
<dbReference type="Pfam" id="PF13966">
    <property type="entry name" value="zf-RVT"/>
    <property type="match status" value="1"/>
</dbReference>
<evidence type="ECO:0000313" key="3">
    <source>
        <dbReference type="Proteomes" id="UP000236291"/>
    </source>
</evidence>
<dbReference type="PROSITE" id="PS50878">
    <property type="entry name" value="RT_POL"/>
    <property type="match status" value="1"/>
</dbReference>
<dbReference type="STRING" id="57577.A0A2K3P3G9"/>
<dbReference type="InterPro" id="IPR026960">
    <property type="entry name" value="RVT-Znf"/>
</dbReference>
<dbReference type="Pfam" id="PF00078">
    <property type="entry name" value="RVT_1"/>
    <property type="match status" value="1"/>
</dbReference>
<dbReference type="EMBL" id="ASHM01003400">
    <property type="protein sequence ID" value="PNY09827.1"/>
    <property type="molecule type" value="Genomic_DNA"/>
</dbReference>
<dbReference type="PANTHER" id="PTHR33116:SF78">
    <property type="entry name" value="OS12G0587133 PROTEIN"/>
    <property type="match status" value="1"/>
</dbReference>
<sequence length="958" mass="109822">MLLNLIGRVNVWMSFVLKEKLKGLKTVLKEWNNVEYGDMEARIQGLVVDIRDLDVRGEEVGLSNQEVTSRKQKFEDLWKLLRSKEALSFQRSRSKWLKEGDVNTKFFHGCVKARSNLNSITALRVDNVWLESPELIKAAISSFFESHVSSLPKPRPRLDGVAFPMLSEADNLDLTSPFTLEEIELVVRLSDGNKSPGPDGFNFAFVKKFWELLKGDIRIMFDQFHGNACLPKSLLSYFVTLIPKVNSPSSISDFRPISLLGCLYKIIAKVLEKRLSKVIDSLIASNQSAFIKGRNLVDSVLVVNEVVELAKKSRRECLIFKVDFEKAYDSVEWGFLEYMLKRFGFGAKWIEWIRACVFAGNFSVLVNGSPTMEINIKRGLKQGDPLAPFLFLLVKGFSFGRTPVVISHLQYADDTLCIGEASVGNLWTLKAILRGFEMASGLKVNFWKSGLMGVNVPQTFMAMACSFLNCKLGSFPFKYLGLPIGANPRRLSTWDPLLDHLRNRLFSWRNKHISLGGRIILINAVLNAIPIFFLSFMKMPVGVWRKMVRIQREFLWGGVRGGRKISWVKWSVVCKEKSQDGLGMRDVRLVNLSLLSKWRWRLLQPGLPLWKEVLVAKYGSHIVQFADWCNYRIPSSASNWWKDICALDTVVASKNWFAASLERKMGNGRSTHFWLSTWIGDVPLSIAFPRLFSISTQKDGMVEEFYRSNEIGCKWVFPWRRNLFQRELPLVDRLLELLDPVSLSLEEDLWRWLPNPEGTFSVNSSYNYLVKELRDSDVLVLEKTAVFNQIWESPAPSKVIAFSWQLLYDRIPTRCNLDYRGILAPDAPRDCVGCVGMTESSTHLFVHCSNAISVWYAIFRWIGVVIVIPPNLSTLFEMVRGAVNNNKVRQGFLMIWHATIWTIWKARNNSIFANGVVDSRVLVDDIKVLSWKWSLARTKMLPCLFYEWNWDPGECLRR</sequence>
<reference evidence="2 3" key="2">
    <citation type="journal article" date="2017" name="Front. Plant Sci.">
        <title>Gene Classification and Mining of Molecular Markers Useful in Red Clover (Trifolium pratense) Breeding.</title>
        <authorList>
            <person name="Istvanek J."/>
            <person name="Dluhosova J."/>
            <person name="Dluhos P."/>
            <person name="Patkova L."/>
            <person name="Nedelnik J."/>
            <person name="Repkova J."/>
        </authorList>
    </citation>
    <scope>NUCLEOTIDE SEQUENCE [LARGE SCALE GENOMIC DNA]</scope>
    <source>
        <strain evidence="3">cv. Tatra</strain>
        <tissue evidence="2">Young leaves</tissue>
    </source>
</reference>
<accession>A0A2K3P3G9</accession>
<gene>
    <name evidence="2" type="ORF">L195_g006385</name>
</gene>